<dbReference type="PANTHER" id="PTHR43649:SF33">
    <property type="entry name" value="POLYGALACTURONAN_RHAMNOGALACTURONAN-BINDING PROTEIN YTCQ"/>
    <property type="match status" value="1"/>
</dbReference>
<dbReference type="InterPro" id="IPR006059">
    <property type="entry name" value="SBP"/>
</dbReference>
<dbReference type="PANTHER" id="PTHR43649">
    <property type="entry name" value="ARABINOSE-BINDING PROTEIN-RELATED"/>
    <property type="match status" value="1"/>
</dbReference>
<dbReference type="SUPFAM" id="SSF53850">
    <property type="entry name" value="Periplasmic binding protein-like II"/>
    <property type="match status" value="1"/>
</dbReference>
<evidence type="ECO:0000256" key="5">
    <source>
        <dbReference type="ARBA" id="ARBA00023288"/>
    </source>
</evidence>
<gene>
    <name evidence="7" type="ORF">G5A70_08945</name>
</gene>
<proteinExistence type="predicted"/>
<evidence type="ECO:0000256" key="2">
    <source>
        <dbReference type="ARBA" id="ARBA00022729"/>
    </source>
</evidence>
<name>A0ABX2IAY8_BLAHA</name>
<comment type="caution">
    <text evidence="7">The sequence shown here is derived from an EMBL/GenBank/DDBJ whole genome shotgun (WGS) entry which is preliminary data.</text>
</comment>
<evidence type="ECO:0000256" key="1">
    <source>
        <dbReference type="ARBA" id="ARBA00022475"/>
    </source>
</evidence>
<keyword evidence="8" id="KW-1185">Reference proteome</keyword>
<keyword evidence="2 6" id="KW-0732">Signal</keyword>
<dbReference type="EMBL" id="JAAITA010000010">
    <property type="protein sequence ID" value="NSJ86287.1"/>
    <property type="molecule type" value="Genomic_DNA"/>
</dbReference>
<keyword evidence="1" id="KW-1003">Cell membrane</keyword>
<evidence type="ECO:0000256" key="6">
    <source>
        <dbReference type="SAM" id="SignalP"/>
    </source>
</evidence>
<feature type="chain" id="PRO_5045775546" evidence="6">
    <location>
        <begin position="22"/>
        <end position="428"/>
    </location>
</feature>
<keyword evidence="5" id="KW-0449">Lipoprotein</keyword>
<accession>A0ABX2IAY8</accession>
<dbReference type="Pfam" id="PF01547">
    <property type="entry name" value="SBP_bac_1"/>
    <property type="match status" value="1"/>
</dbReference>
<evidence type="ECO:0000313" key="8">
    <source>
        <dbReference type="Proteomes" id="UP000822142"/>
    </source>
</evidence>
<evidence type="ECO:0000256" key="4">
    <source>
        <dbReference type="ARBA" id="ARBA00023139"/>
    </source>
</evidence>
<keyword evidence="3" id="KW-0472">Membrane</keyword>
<sequence length="428" mass="46745">MKGKQVTALGLAAMMGMSLLAGCSGGSAETGKETKKTSDGKTELELFGTKTENKETLQKLVDAYNESQDKVTVKLTQPADAGTVLKTRMTKNDLPDMVAMGGDFNYAELQSAGVLTDLSGEAFLDNINESYINMLYALNKDQEEKSYGVPYATNSSGIIYNKDIFAENSIEIPTTFSELMEVCEKLEAAGVTPFELTFKDAWTILPAWNSMAPVMQPENFYNDKREGKATFEGTHEAVLENYLKLVEHAQKDYMGTSYDDGNKKFAAGEAAMMMNGSWAITEIKKANPDVNIDQFKFPATDDVEKNKVTSGVDVLLGITTNCGDTDSAKDFISFMVQEENAQLYADEQFAFSAVKGVEQNDPSVAGVKADIEAGNVVDFPDHYYPSGFDLSAALSNFFLEKENGKDDSANIAATLKKLDTDYDTLNVN</sequence>
<feature type="signal peptide" evidence="6">
    <location>
        <begin position="1"/>
        <end position="21"/>
    </location>
</feature>
<evidence type="ECO:0000256" key="3">
    <source>
        <dbReference type="ARBA" id="ARBA00023136"/>
    </source>
</evidence>
<keyword evidence="4" id="KW-0564">Palmitate</keyword>
<evidence type="ECO:0000313" key="7">
    <source>
        <dbReference type="EMBL" id="NSJ86287.1"/>
    </source>
</evidence>
<organism evidence="7 8">
    <name type="scientific">Blautia hansenii</name>
    <name type="common">Ruminococcus hansenii</name>
    <dbReference type="NCBI Taxonomy" id="1322"/>
    <lineage>
        <taxon>Bacteria</taxon>
        <taxon>Bacillati</taxon>
        <taxon>Bacillota</taxon>
        <taxon>Clostridia</taxon>
        <taxon>Lachnospirales</taxon>
        <taxon>Lachnospiraceae</taxon>
        <taxon>Blautia</taxon>
    </lineage>
</organism>
<reference evidence="7 8" key="1">
    <citation type="journal article" date="2020" name="Cell Host Microbe">
        <title>Functional and Genomic Variation between Human-Derived Isolates of Lachnospiraceae Reveals Inter- and Intra-Species Diversity.</title>
        <authorList>
            <person name="Sorbara M.T."/>
            <person name="Littmann E.R."/>
            <person name="Fontana E."/>
            <person name="Moody T.U."/>
            <person name="Kohout C.E."/>
            <person name="Gjonbalaj M."/>
            <person name="Eaton V."/>
            <person name="Seok R."/>
            <person name="Leiner I.M."/>
            <person name="Pamer E.G."/>
        </authorList>
    </citation>
    <scope>NUCLEOTIDE SEQUENCE [LARGE SCALE GENOMIC DNA]</scope>
    <source>
        <strain evidence="7 8">MSK.15.26</strain>
    </source>
</reference>
<dbReference type="RefSeq" id="WP_173749307.1">
    <property type="nucleotide sequence ID" value="NZ_JAAITA010000010.1"/>
</dbReference>
<dbReference type="PROSITE" id="PS51257">
    <property type="entry name" value="PROKAR_LIPOPROTEIN"/>
    <property type="match status" value="1"/>
</dbReference>
<dbReference type="Gene3D" id="3.40.190.10">
    <property type="entry name" value="Periplasmic binding protein-like II"/>
    <property type="match status" value="2"/>
</dbReference>
<dbReference type="Proteomes" id="UP000822142">
    <property type="component" value="Unassembled WGS sequence"/>
</dbReference>
<protein>
    <submittedName>
        <fullName evidence="7">Extracellular solute-binding protein</fullName>
    </submittedName>
</protein>
<dbReference type="InterPro" id="IPR050490">
    <property type="entry name" value="Bact_solute-bd_prot1"/>
</dbReference>